<gene>
    <name evidence="1" type="ORF">F7O84_08020</name>
</gene>
<keyword evidence="2" id="KW-1185">Reference proteome</keyword>
<dbReference type="AlphaFoldDB" id="A0A7V7QJ34"/>
<proteinExistence type="predicted"/>
<comment type="caution">
    <text evidence="1">The sequence shown here is derived from an EMBL/GenBank/DDBJ whole genome shotgun (WGS) entry which is preliminary data.</text>
</comment>
<evidence type="ECO:0000313" key="2">
    <source>
        <dbReference type="Proteomes" id="UP000461768"/>
    </source>
</evidence>
<accession>A0A7V7QJ34</accession>
<evidence type="ECO:0000313" key="1">
    <source>
        <dbReference type="EMBL" id="KAB1437545.1"/>
    </source>
</evidence>
<dbReference type="OrthoDB" id="2538112at2"/>
<organism evidence="1 2">
    <name type="scientific">Candidatus Galacturonatibacter soehngenii</name>
    <dbReference type="NCBI Taxonomy" id="2307010"/>
    <lineage>
        <taxon>Bacteria</taxon>
        <taxon>Bacillati</taxon>
        <taxon>Bacillota</taxon>
        <taxon>Clostridia</taxon>
        <taxon>Lachnospirales</taxon>
        <taxon>Lachnospiraceae</taxon>
        <taxon>Candidatus Galacturonatibacter</taxon>
    </lineage>
</organism>
<protein>
    <submittedName>
        <fullName evidence="1">Uncharacterized protein</fullName>
    </submittedName>
</protein>
<sequence length="311" mass="34250">MKKRPSIFTSIILIICLLIAAPFNVYAAELSIGVNTVLSRSADLDPANGKCAKLEGMAVGNKYIYTAKRSDDKKSVSIYRTKMSTGETVLLKFTNEKDPSYTNKLGYAGDMKVIDINGQTTLMVATGTSLVQVKVDNPNKQLTVQKEYKLNNVQYITSIASDKENNGVFYIRTKKNDDSSGFVIYKVNIELSKASSTKTLPLNGNKVCKLIKIADKCSGQGMAYYKGKLYIGMTTTQTDSNGKEYKQNCISIYKIPSSDAEVKVQNKIKLNLTGEVEGVDITEGYLYYSQKGGTVGSYPYTVYVSQNQVSK</sequence>
<dbReference type="Proteomes" id="UP000461768">
    <property type="component" value="Unassembled WGS sequence"/>
</dbReference>
<reference evidence="1 2" key="2">
    <citation type="submission" date="2020-02" db="EMBL/GenBank/DDBJ databases">
        <title>Candidatus Galacturonibacter soehngenii shows hetero-acetogenic catabolism of galacturonic acid but lacks a canonical carbon monoxide dehydrogenase/acetyl-CoA synthase complex.</title>
        <authorList>
            <person name="Diender M."/>
            <person name="Stouten G.R."/>
            <person name="Petersen J.F."/>
            <person name="Nielsen P.H."/>
            <person name="Dueholm M.S."/>
            <person name="Pronk J.T."/>
            <person name="Van Loosdrecht M.C.M."/>
        </authorList>
    </citation>
    <scope>NUCLEOTIDE SEQUENCE [LARGE SCALE GENOMIC DNA]</scope>
    <source>
        <strain evidence="1">GalUA</strain>
    </source>
</reference>
<name>A0A7V7QJ34_9FIRM</name>
<reference evidence="1 2" key="1">
    <citation type="submission" date="2019-09" db="EMBL/GenBank/DDBJ databases">
        <authorList>
            <person name="Valk L.C."/>
        </authorList>
    </citation>
    <scope>NUCLEOTIDE SEQUENCE [LARGE SCALE GENOMIC DNA]</scope>
    <source>
        <strain evidence="1">GalUA</strain>
    </source>
</reference>
<dbReference type="EMBL" id="WAGX01000005">
    <property type="protein sequence ID" value="KAB1437545.1"/>
    <property type="molecule type" value="Genomic_DNA"/>
</dbReference>
<dbReference type="RefSeq" id="WP_151144008.1">
    <property type="nucleotide sequence ID" value="NZ_WAGX01000005.1"/>
</dbReference>